<dbReference type="InterPro" id="IPR032816">
    <property type="entry name" value="VTT_dom"/>
</dbReference>
<dbReference type="PANTHER" id="PTHR42709:SF9">
    <property type="entry name" value="ALKALINE PHOSPHATASE LIKE PROTEIN"/>
    <property type="match status" value="1"/>
</dbReference>
<keyword evidence="2" id="KW-1133">Transmembrane helix</keyword>
<feature type="transmembrane region" description="Helical" evidence="2">
    <location>
        <begin position="373"/>
        <end position="391"/>
    </location>
</feature>
<dbReference type="PANTHER" id="PTHR42709">
    <property type="entry name" value="ALKALINE PHOSPHATASE LIKE PROTEIN"/>
    <property type="match status" value="1"/>
</dbReference>
<feature type="transmembrane region" description="Helical" evidence="2">
    <location>
        <begin position="104"/>
        <end position="126"/>
    </location>
</feature>
<evidence type="ECO:0000256" key="2">
    <source>
        <dbReference type="SAM" id="Phobius"/>
    </source>
</evidence>
<sequence length="434" mass="49376">MNYILNLIPQYGYILVYALLTVELMGVPFLPGEILMVYCGFLVFKGKLNFILLFISATFGVISGLTSSYLIGNKLGSTFFYKHGSKFHFGPDKIEKVSNLLNKYGLALIVFICFIPGLKHVIGYFSGMSSMNFKKYAIGGYLGAGFWSLTFLCIGDALGSNWSQFHKYLLKYLVTGAILITVLILLFYIIKIYRKKIFEFITKIILFLANVFKSLESLRIFVLITTIVCIVCIDAFINIVQGLLNNNFALFNEITYYLIEKIFIRYPIFSSIFKFLNILTSDFMYILIPLLLIMFILYKSTLKSVEIKYLILTVCGGFFIKFILNYIVNILSSNIEILRNLLDGRCFTVIIIYGFTGYILIKHINNNIVKKAIVIIFLVISCATGLTNLFFKNDLSSVLAGYSLGAVWLTLNIILLEVTNVIPNLKKNEKEIFE</sequence>
<feature type="transmembrane region" description="Helical" evidence="2">
    <location>
        <begin position="397"/>
        <end position="418"/>
    </location>
</feature>
<feature type="transmembrane region" description="Helical" evidence="2">
    <location>
        <begin position="340"/>
        <end position="361"/>
    </location>
</feature>
<feature type="transmembrane region" description="Helical" evidence="2">
    <location>
        <begin position="275"/>
        <end position="297"/>
    </location>
</feature>
<feature type="transmembrane region" description="Helical" evidence="2">
    <location>
        <begin position="220"/>
        <end position="240"/>
    </location>
</feature>
<comment type="caution">
    <text evidence="4">The sequence shown here is derived from an EMBL/GenBank/DDBJ whole genome shotgun (WGS) entry which is preliminary data.</text>
</comment>
<dbReference type="AlphaFoldDB" id="A0A1V4SW36"/>
<dbReference type="EMBL" id="LTAY01000048">
    <property type="protein sequence ID" value="OPX47444.1"/>
    <property type="molecule type" value="Genomic_DNA"/>
</dbReference>
<dbReference type="GO" id="GO:0005886">
    <property type="term" value="C:plasma membrane"/>
    <property type="evidence" value="ECO:0007669"/>
    <property type="project" value="TreeGrafter"/>
</dbReference>
<protein>
    <recommendedName>
        <fullName evidence="3">VTT domain-containing protein</fullName>
    </recommendedName>
</protein>
<dbReference type="Pfam" id="PF09335">
    <property type="entry name" value="VTT_dom"/>
    <property type="match status" value="1"/>
</dbReference>
<dbReference type="Proteomes" id="UP000191448">
    <property type="component" value="Unassembled WGS sequence"/>
</dbReference>
<feature type="domain" description="VTT" evidence="3">
    <location>
        <begin position="30"/>
        <end position="156"/>
    </location>
</feature>
<evidence type="ECO:0000313" key="5">
    <source>
        <dbReference type="Proteomes" id="UP000191448"/>
    </source>
</evidence>
<comment type="similarity">
    <text evidence="1">Belongs to the DedA family.</text>
</comment>
<dbReference type="RefSeq" id="WP_080023200.1">
    <property type="nucleotide sequence ID" value="NZ_LTAY01000048.1"/>
</dbReference>
<keyword evidence="2" id="KW-0472">Membrane</keyword>
<feature type="transmembrane region" description="Helical" evidence="2">
    <location>
        <begin position="170"/>
        <end position="190"/>
    </location>
</feature>
<proteinExistence type="inferred from homology"/>
<dbReference type="OrthoDB" id="9782291at2"/>
<accession>A0A1V4SW36</accession>
<gene>
    <name evidence="4" type="ORF">CLTHE_20070</name>
</gene>
<feature type="transmembrane region" description="Helical" evidence="2">
    <location>
        <begin position="138"/>
        <end position="158"/>
    </location>
</feature>
<feature type="transmembrane region" description="Helical" evidence="2">
    <location>
        <begin position="12"/>
        <end position="38"/>
    </location>
</feature>
<keyword evidence="2" id="KW-0812">Transmembrane</keyword>
<reference evidence="4 5" key="1">
    <citation type="submission" date="2016-02" db="EMBL/GenBank/DDBJ databases">
        <title>Genome sequence of Clostridium thermobutyricum DSM 4928.</title>
        <authorList>
            <person name="Poehlein A."/>
            <person name="Daniel R."/>
        </authorList>
    </citation>
    <scope>NUCLEOTIDE SEQUENCE [LARGE SCALE GENOMIC DNA]</scope>
    <source>
        <strain evidence="4 5">DSM 4928</strain>
    </source>
</reference>
<dbReference type="InterPro" id="IPR051311">
    <property type="entry name" value="DedA_domain"/>
</dbReference>
<evidence type="ECO:0000259" key="3">
    <source>
        <dbReference type="Pfam" id="PF09335"/>
    </source>
</evidence>
<feature type="transmembrane region" description="Helical" evidence="2">
    <location>
        <begin position="50"/>
        <end position="71"/>
    </location>
</feature>
<feature type="transmembrane region" description="Helical" evidence="2">
    <location>
        <begin position="309"/>
        <end position="328"/>
    </location>
</feature>
<organism evidence="4 5">
    <name type="scientific">Clostridium thermobutyricum DSM 4928</name>
    <dbReference type="NCBI Taxonomy" id="1121339"/>
    <lineage>
        <taxon>Bacteria</taxon>
        <taxon>Bacillati</taxon>
        <taxon>Bacillota</taxon>
        <taxon>Clostridia</taxon>
        <taxon>Eubacteriales</taxon>
        <taxon>Clostridiaceae</taxon>
        <taxon>Clostridium</taxon>
    </lineage>
</organism>
<name>A0A1V4SW36_9CLOT</name>
<evidence type="ECO:0000313" key="4">
    <source>
        <dbReference type="EMBL" id="OPX47444.1"/>
    </source>
</evidence>
<evidence type="ECO:0000256" key="1">
    <source>
        <dbReference type="ARBA" id="ARBA00010792"/>
    </source>
</evidence>